<comment type="caution">
    <text evidence="1">The sequence shown here is derived from an EMBL/GenBank/DDBJ whole genome shotgun (WGS) entry which is preliminary data.</text>
</comment>
<reference evidence="1" key="1">
    <citation type="journal article" date="2019" name="PLoS Negl. Trop. Dis.">
        <title>Revisiting the worldwide diversity of Leptospira species in the environment.</title>
        <authorList>
            <person name="Vincent A.T."/>
            <person name="Schiettekatte O."/>
            <person name="Bourhy P."/>
            <person name="Veyrier F.J."/>
            <person name="Picardeau M."/>
        </authorList>
    </citation>
    <scope>NUCLEOTIDE SEQUENCE [LARGE SCALE GENOMIC DNA]</scope>
    <source>
        <strain evidence="1">201400974</strain>
    </source>
</reference>
<name>A0A4R9LQQ2_9LEPT</name>
<protein>
    <recommendedName>
        <fullName evidence="3">YgiT-type zinc finger protein</fullName>
    </recommendedName>
</protein>
<proteinExistence type="predicted"/>
<dbReference type="RefSeq" id="WP_135764197.1">
    <property type="nucleotide sequence ID" value="NZ_RQHV01000043.1"/>
</dbReference>
<gene>
    <name evidence="1" type="ORF">EHS11_09790</name>
</gene>
<evidence type="ECO:0000313" key="2">
    <source>
        <dbReference type="Proteomes" id="UP000298264"/>
    </source>
</evidence>
<keyword evidence="2" id="KW-1185">Reference proteome</keyword>
<evidence type="ECO:0008006" key="3">
    <source>
        <dbReference type="Google" id="ProtNLM"/>
    </source>
</evidence>
<evidence type="ECO:0000313" key="1">
    <source>
        <dbReference type="EMBL" id="TGN10567.1"/>
    </source>
</evidence>
<accession>A0A4R9LQQ2</accession>
<dbReference type="OrthoDB" id="2353968at2"/>
<sequence>MDTQVIEMKCPSCGAPIKNDYKKEKIEYNFTNLGKREFEFSLLECQNCGEEIREDNFNENLAKFLKELDIENSLKGIEEIKTYGYSYTYLERALRIPYRTFSRWKSKKDLSAVAMSYINIISNFPWLVDVSDYNFDPKVKLKNLLIAGFLEFEKNQSLISDDIEYEVLLSKLESILKFKNTFASNEFEATISINDLGRETKNIESTVTLGLQTV</sequence>
<dbReference type="Proteomes" id="UP000298264">
    <property type="component" value="Unassembled WGS sequence"/>
</dbReference>
<organism evidence="1 2">
    <name type="scientific">Leptospira ilyithenensis</name>
    <dbReference type="NCBI Taxonomy" id="2484901"/>
    <lineage>
        <taxon>Bacteria</taxon>
        <taxon>Pseudomonadati</taxon>
        <taxon>Spirochaetota</taxon>
        <taxon>Spirochaetia</taxon>
        <taxon>Leptospirales</taxon>
        <taxon>Leptospiraceae</taxon>
        <taxon>Leptospira</taxon>
    </lineage>
</organism>
<dbReference type="EMBL" id="RQHV01000043">
    <property type="protein sequence ID" value="TGN10567.1"/>
    <property type="molecule type" value="Genomic_DNA"/>
</dbReference>
<dbReference type="AlphaFoldDB" id="A0A4R9LQQ2"/>